<accession>A0A6M2DSQ9</accession>
<dbReference type="GO" id="GO:0016853">
    <property type="term" value="F:isomerase activity"/>
    <property type="evidence" value="ECO:0007669"/>
    <property type="project" value="UniProtKB-KW"/>
</dbReference>
<dbReference type="PANTHER" id="PTHR34153:SF2">
    <property type="entry name" value="SI:CH211-262H13.3-RELATED"/>
    <property type="match status" value="1"/>
</dbReference>
<evidence type="ECO:0000313" key="3">
    <source>
        <dbReference type="EMBL" id="NOV48211.1"/>
    </source>
</evidence>
<keyword evidence="3" id="KW-0413">Isomerase</keyword>
<feature type="domain" description="DUF4806" evidence="2">
    <location>
        <begin position="305"/>
        <end position="383"/>
    </location>
</feature>
<name>A0A6M2DSQ9_XENCH</name>
<dbReference type="EMBL" id="GIIL01004485">
    <property type="protein sequence ID" value="NOV48211.1"/>
    <property type="molecule type" value="Transcribed_RNA"/>
</dbReference>
<dbReference type="InterPro" id="IPR032071">
    <property type="entry name" value="DUF4806"/>
</dbReference>
<evidence type="ECO:0000259" key="2">
    <source>
        <dbReference type="Pfam" id="PF16064"/>
    </source>
</evidence>
<reference evidence="3" key="1">
    <citation type="submission" date="2020-03" db="EMBL/GenBank/DDBJ databases">
        <title>Transcriptomic Profiling of the Digestive Tract of the Rat Flea, Xenopsylla cheopis, Following Blood Feeding and Infection with Yersinia pestis.</title>
        <authorList>
            <person name="Bland D.M."/>
            <person name="Martens C.A."/>
            <person name="Virtaneva K."/>
            <person name="Kanakabandi K."/>
            <person name="Long D."/>
            <person name="Rosenke R."/>
            <person name="Saturday G.A."/>
            <person name="Hoyt F.H."/>
            <person name="Bruno D.P."/>
            <person name="Ribeiro J.M.C."/>
            <person name="Hinnebusch J."/>
        </authorList>
    </citation>
    <scope>NUCLEOTIDE SEQUENCE</scope>
</reference>
<dbReference type="AlphaFoldDB" id="A0A6M2DSQ9"/>
<protein>
    <submittedName>
        <fullName evidence="3">Putative dna topoisomerase 2-alpha-like protein</fullName>
    </submittedName>
</protein>
<dbReference type="Pfam" id="PF16064">
    <property type="entry name" value="DUF4806"/>
    <property type="match status" value="1"/>
</dbReference>
<dbReference type="PANTHER" id="PTHR34153">
    <property type="entry name" value="SI:CH211-262H13.3-RELATED-RELATED"/>
    <property type="match status" value="1"/>
</dbReference>
<proteinExistence type="predicted"/>
<sequence length="428" mass="49167">MPRTFVIVLFVKENDAPDIIASNWLTKCRQYCYYPKVRFDEAKNKLIKKFTPPDRLTWSKHQIRILTEYDTYEEARAHLRKAEETSNVDTDEEPKRIRRKNKKYIDSESEEEDLWRRPVKIRKNATLPSMPLPPSKSSTEIPLTLPTQNTSPISLTPNFDDFSFPSTNITPMSPIVSPSPITPMSPIIPSSPTTLMSPIVPPSPITTMAPIIPPSYTITSPLPMSHLPTVPSPQPLPHYGTPYHTTAQNNVEIQQDLMNISKRIYKMQQRLMHLEHIAMDNNKMQMSMQQQGVFQHSNEITFMDNLPAKTEEELSELEKSLVSEENKAKIVKYLCSVGGKDGRLSTSNMLRRMMHDSVAISYSLTGKQRKDTKKKLAFQSTKIYEIIILASKSCCNLLTEEKIREYISDWLNQAPVRVARTDDRRRKT</sequence>
<organism evidence="3">
    <name type="scientific">Xenopsylla cheopis</name>
    <name type="common">Oriental rat flea</name>
    <name type="synonym">Pulex cheopis</name>
    <dbReference type="NCBI Taxonomy" id="163159"/>
    <lineage>
        <taxon>Eukaryota</taxon>
        <taxon>Metazoa</taxon>
        <taxon>Ecdysozoa</taxon>
        <taxon>Arthropoda</taxon>
        <taxon>Hexapoda</taxon>
        <taxon>Insecta</taxon>
        <taxon>Pterygota</taxon>
        <taxon>Neoptera</taxon>
        <taxon>Endopterygota</taxon>
        <taxon>Siphonaptera</taxon>
        <taxon>Pulicidae</taxon>
        <taxon>Xenopsyllinae</taxon>
        <taxon>Xenopsylla</taxon>
    </lineage>
</organism>
<feature type="region of interest" description="Disordered" evidence="1">
    <location>
        <begin position="80"/>
        <end position="109"/>
    </location>
</feature>
<evidence type="ECO:0000256" key="1">
    <source>
        <dbReference type="SAM" id="MobiDB-lite"/>
    </source>
</evidence>